<dbReference type="Gene3D" id="3.40.50.1820">
    <property type="entry name" value="alpha/beta hydrolase"/>
    <property type="match status" value="1"/>
</dbReference>
<dbReference type="InterPro" id="IPR013783">
    <property type="entry name" value="Ig-like_fold"/>
</dbReference>
<proteinExistence type="predicted"/>
<organism evidence="1 2">
    <name type="scientific">Nocardioides soli</name>
    <dbReference type="NCBI Taxonomy" id="1036020"/>
    <lineage>
        <taxon>Bacteria</taxon>
        <taxon>Bacillati</taxon>
        <taxon>Actinomycetota</taxon>
        <taxon>Actinomycetes</taxon>
        <taxon>Propionibacteriales</taxon>
        <taxon>Nocardioidaceae</taxon>
        <taxon>Nocardioides</taxon>
    </lineage>
</organism>
<keyword evidence="2" id="KW-1185">Reference proteome</keyword>
<dbReference type="SUPFAM" id="SSF81296">
    <property type="entry name" value="E set domains"/>
    <property type="match status" value="1"/>
</dbReference>
<dbReference type="InterPro" id="IPR014756">
    <property type="entry name" value="Ig_E-set"/>
</dbReference>
<dbReference type="EMBL" id="JACHWR010000002">
    <property type="protein sequence ID" value="MBB3043375.1"/>
    <property type="molecule type" value="Genomic_DNA"/>
</dbReference>
<dbReference type="PANTHER" id="PTHR48098:SF3">
    <property type="entry name" value="IRON(III) ENTEROBACTIN ESTERASE"/>
    <property type="match status" value="1"/>
</dbReference>
<dbReference type="RefSeq" id="WP_183593231.1">
    <property type="nucleotide sequence ID" value="NZ_JACHWR010000002.1"/>
</dbReference>
<gene>
    <name evidence="1" type="ORF">FHU40_003193</name>
</gene>
<evidence type="ECO:0000313" key="1">
    <source>
        <dbReference type="EMBL" id="MBB3043375.1"/>
    </source>
</evidence>
<dbReference type="InterPro" id="IPR000801">
    <property type="entry name" value="Esterase-like"/>
</dbReference>
<evidence type="ECO:0000313" key="2">
    <source>
        <dbReference type="Proteomes" id="UP000589626"/>
    </source>
</evidence>
<protein>
    <submittedName>
        <fullName evidence="1">Enterochelin esterase family protein</fullName>
    </submittedName>
</protein>
<dbReference type="InterPro" id="IPR050583">
    <property type="entry name" value="Mycobacterial_A85_antigen"/>
</dbReference>
<accession>A0A7W4VX68</accession>
<dbReference type="PANTHER" id="PTHR48098">
    <property type="entry name" value="ENTEROCHELIN ESTERASE-RELATED"/>
    <property type="match status" value="1"/>
</dbReference>
<dbReference type="SUPFAM" id="SSF53474">
    <property type="entry name" value="alpha/beta-Hydrolases"/>
    <property type="match status" value="1"/>
</dbReference>
<dbReference type="Proteomes" id="UP000589626">
    <property type="component" value="Unassembled WGS sequence"/>
</dbReference>
<dbReference type="AlphaFoldDB" id="A0A7W4VX68"/>
<comment type="caution">
    <text evidence="1">The sequence shown here is derived from an EMBL/GenBank/DDBJ whole genome shotgun (WGS) entry which is preliminary data.</text>
</comment>
<sequence length="396" mass="43569">MSPTINPFVEKLLTGEWSPERFKRHLKEMGAPLVEEASAGEVEVTFVDEPGDDTTVTISVVIGPRIGLNAIDTEFSAVPGTPLRTLTLRMRSDLRFSYVFTRRGPKGEEEQVPDPFNPPPRFSECAVERFSGASVTVLPDAAPLPGLDEAEAQPAPAIDTAVLASEILGNERRIWVSMPPGEFSDRSALPFVIHLDGTPDHSAPSVRDALVRAGLIRPCVVVLLESLGLQRYAELLCDPAFSRMLVEELVPWLRDRYPLSTDPCDVALAGESYGGLCAGWTTLHHPTTFGNAILQSPSCGYHPDLTWGTGAGELLRRSPVPTLIADFLAAETAPVRVFHDVGELEGSITHSRWMDHVLTEKGYDTRYREFAGGHDYAWWRGLFADALLWCFPRHAE</sequence>
<reference evidence="1 2" key="1">
    <citation type="submission" date="2020-08" db="EMBL/GenBank/DDBJ databases">
        <title>Sequencing the genomes of 1000 actinobacteria strains.</title>
        <authorList>
            <person name="Klenk H.-P."/>
        </authorList>
    </citation>
    <scope>NUCLEOTIDE SEQUENCE [LARGE SCALE GENOMIC DNA]</scope>
    <source>
        <strain evidence="1 2">DSM 105498</strain>
    </source>
</reference>
<name>A0A7W4VX68_9ACTN</name>
<dbReference type="GO" id="GO:0005975">
    <property type="term" value="P:carbohydrate metabolic process"/>
    <property type="evidence" value="ECO:0007669"/>
    <property type="project" value="UniProtKB-ARBA"/>
</dbReference>
<dbReference type="Gene3D" id="2.60.40.10">
    <property type="entry name" value="Immunoglobulins"/>
    <property type="match status" value="1"/>
</dbReference>
<dbReference type="Pfam" id="PF00756">
    <property type="entry name" value="Esterase"/>
    <property type="match status" value="1"/>
</dbReference>
<dbReference type="InterPro" id="IPR029058">
    <property type="entry name" value="AB_hydrolase_fold"/>
</dbReference>